<dbReference type="AlphaFoldDB" id="A0A9X3PB15"/>
<organism evidence="1 2">
    <name type="scientific">Glycomyces luteolus</name>
    <dbReference type="NCBI Taxonomy" id="2670330"/>
    <lineage>
        <taxon>Bacteria</taxon>
        <taxon>Bacillati</taxon>
        <taxon>Actinomycetota</taxon>
        <taxon>Actinomycetes</taxon>
        <taxon>Glycomycetales</taxon>
        <taxon>Glycomycetaceae</taxon>
        <taxon>Glycomyces</taxon>
    </lineage>
</organism>
<keyword evidence="2" id="KW-1185">Reference proteome</keyword>
<evidence type="ECO:0000313" key="2">
    <source>
        <dbReference type="Proteomes" id="UP001146067"/>
    </source>
</evidence>
<proteinExistence type="predicted"/>
<evidence type="ECO:0000313" key="1">
    <source>
        <dbReference type="EMBL" id="MDA1360263.1"/>
    </source>
</evidence>
<dbReference type="SUPFAM" id="SSF48371">
    <property type="entry name" value="ARM repeat"/>
    <property type="match status" value="1"/>
</dbReference>
<dbReference type="RefSeq" id="WP_270110177.1">
    <property type="nucleotide sequence ID" value="NZ_JAPZVP010000008.1"/>
</dbReference>
<evidence type="ECO:0008006" key="3">
    <source>
        <dbReference type="Google" id="ProtNLM"/>
    </source>
</evidence>
<protein>
    <recommendedName>
        <fullName evidence="3">HEAT repeat protein</fullName>
    </recommendedName>
</protein>
<reference evidence="1" key="1">
    <citation type="submission" date="2022-12" db="EMBL/GenBank/DDBJ databases">
        <title>Gycomyces niveus sp.nov.,a novel actinomycete isolated from soil in Shouguan.</title>
        <authorList>
            <person name="Yang X."/>
        </authorList>
    </citation>
    <scope>NUCLEOTIDE SEQUENCE</scope>
    <source>
        <strain evidence="1">NEAU-A15</strain>
    </source>
</reference>
<accession>A0A9X3PB15</accession>
<dbReference type="InterPro" id="IPR016024">
    <property type="entry name" value="ARM-type_fold"/>
</dbReference>
<dbReference type="EMBL" id="JAPZVP010000008">
    <property type="protein sequence ID" value="MDA1360263.1"/>
    <property type="molecule type" value="Genomic_DNA"/>
</dbReference>
<gene>
    <name evidence="1" type="ORF">O1R50_11555</name>
</gene>
<comment type="caution">
    <text evidence="1">The sequence shown here is derived from an EMBL/GenBank/DDBJ whole genome shotgun (WGS) entry which is preliminary data.</text>
</comment>
<dbReference type="InterPro" id="IPR011989">
    <property type="entry name" value="ARM-like"/>
</dbReference>
<dbReference type="Gene3D" id="1.25.10.10">
    <property type="entry name" value="Leucine-rich Repeat Variant"/>
    <property type="match status" value="1"/>
</dbReference>
<name>A0A9X3PB15_9ACTN</name>
<sequence length="565" mass="60688">MSAAIAAVAAMAVFGPDGSLAFPISAAAAGTVLAVWASRTRAKLRNEPLRWPAAMDRPVPHTAVPPQPGSVAAGEASTTAISPLYQLFAAADDPERSRALLDEVLASDPWALVDFDGEVRRWTRFDFSDTSIARPGAPLPDTPLALALALCSANGFRRAEALQRPGLNRHPRLFPLVLARAVEPVRQVRELATGLLPALLGDTRSGQFAPLLQVAFALRERAHAAPMVAMVLGALSRYSDEELLEILADLNSRAGRWIGRGLIAEGRLTVRQLSAIALGRYNDQLQNECAQALSELARRDGASAMLRPLLDARSSRVRATALDGMVQLGDTFGLEHFLADRSAAVRATAQWGMRRNDRDPAAEYCRRLNDSPASPRPLIAGIGETGTAADANLVMPYLHDHRGKTRAAAVKALGSLGSDADLSGLLCDASPSVTRAVAAHLTERRLLPPADELRRLTGAPKADHVRRSAAALLREHNVWQRIWADLSHLEDPNPKLAGTASSDLDNLCRTRIASVTAPIDPRLRAELRTLMRASGKSLPRDYQRSLTWVVETARAATSSAPVSTP</sequence>
<dbReference type="Proteomes" id="UP001146067">
    <property type="component" value="Unassembled WGS sequence"/>
</dbReference>